<feature type="chain" id="PRO_5016396312" evidence="10">
    <location>
        <begin position="26"/>
        <end position="451"/>
    </location>
</feature>
<evidence type="ECO:0000256" key="9">
    <source>
        <dbReference type="RuleBase" id="RU003946"/>
    </source>
</evidence>
<dbReference type="Proteomes" id="UP000245624">
    <property type="component" value="Unassembled WGS sequence"/>
</dbReference>
<dbReference type="GO" id="GO:0046872">
    <property type="term" value="F:metal ion binding"/>
    <property type="evidence" value="ECO:0007669"/>
    <property type="project" value="UniProtKB-KW"/>
</dbReference>
<keyword evidence="2" id="KW-0597">Phosphoprotein</keyword>
<sequence length="451" mass="48334">MFKKIGAIALSTGLVLSAVSIPVLADKPDSPGKGNGWGKGGKKIENVIYMIPDGFSPDYASNYRAYKGEEAVWDDHLKGLYTTNSANSDITDSAAAGTAMATGEKTNNGVIGLDAEGNELTSILDAMEKKGKSSGLVATSTITHATPASFVANVDDRNNQTEIARQYIASEVDVLLGGGKNMFLPESEGGNQEEANLLEEAKEANFTYVETRDQLEDGTDIDVEDGEKLLGLFADDALAPELHRGETEEPSIAEMTEASIDVLNEDKDGFFLMVEGSQIDWAGHDNDAAWAMSDVEAFEEAVKVALDFAKKDGKTLVVIGGDHDTGGMTTGSNGSMEVNADILQEVTATGDHMAAQLNEDRSNVKEVVEEYTNLSLTEEEVQTIKDASEPSIAINQVVSDYANVGWTSLNHTGADIQLYAYGPQSDEFSGFYDNTDIPKKIADILKLKLDK</sequence>
<gene>
    <name evidence="11" type="ORF">DLJ74_03580</name>
</gene>
<dbReference type="SMART" id="SM00098">
    <property type="entry name" value="alkPPc"/>
    <property type="match status" value="1"/>
</dbReference>
<dbReference type="InterPro" id="IPR017850">
    <property type="entry name" value="Alkaline_phosphatase_core_sf"/>
</dbReference>
<feature type="active site" description="Phosphoserine intermediate" evidence="7">
    <location>
        <position position="93"/>
    </location>
</feature>
<comment type="caution">
    <text evidence="11">The sequence shown here is derived from an EMBL/GenBank/DDBJ whole genome shotgun (WGS) entry which is preliminary data.</text>
</comment>
<feature type="binding site" evidence="8">
    <location>
        <position position="53"/>
    </location>
    <ligand>
        <name>Mg(2+)</name>
        <dbReference type="ChEBI" id="CHEBI:18420"/>
    </ligand>
</feature>
<dbReference type="RefSeq" id="WP_109983387.1">
    <property type="nucleotide sequence ID" value="NZ_QGTD01000004.1"/>
</dbReference>
<proteinExistence type="inferred from homology"/>
<feature type="binding site" evidence="8">
    <location>
        <position position="411"/>
    </location>
    <ligand>
        <name>Zn(2+)</name>
        <dbReference type="ChEBI" id="CHEBI:29105"/>
        <label>2</label>
    </ligand>
</feature>
<dbReference type="OrthoDB" id="9794455at2"/>
<comment type="cofactor">
    <cofactor evidence="8">
        <name>Zn(2+)</name>
        <dbReference type="ChEBI" id="CHEBI:29105"/>
    </cofactor>
    <text evidence="8">Binds 2 Zn(2+) ions.</text>
</comment>
<feature type="binding site" evidence="8">
    <location>
        <position position="323"/>
    </location>
    <ligand>
        <name>Zn(2+)</name>
        <dbReference type="ChEBI" id="CHEBI:29105"/>
        <label>2</label>
    </ligand>
</feature>
<reference evidence="11 12" key="1">
    <citation type="submission" date="2018-05" db="EMBL/GenBank/DDBJ databases">
        <title>Genomic analysis of Gracilibacillus dipsosauri DD1 reveals novel features of a salt-tolerant amylase.</title>
        <authorList>
            <person name="Deutch C.E."/>
            <person name="Yang S."/>
        </authorList>
    </citation>
    <scope>NUCLEOTIDE SEQUENCE [LARGE SCALE GENOMIC DNA]</scope>
    <source>
        <strain evidence="11 12">DD1</strain>
    </source>
</reference>
<evidence type="ECO:0000256" key="8">
    <source>
        <dbReference type="PIRSR" id="PIRSR601952-2"/>
    </source>
</evidence>
<organism evidence="11 12">
    <name type="scientific">Gracilibacillus dipsosauri</name>
    <dbReference type="NCBI Taxonomy" id="178340"/>
    <lineage>
        <taxon>Bacteria</taxon>
        <taxon>Bacillati</taxon>
        <taxon>Bacillota</taxon>
        <taxon>Bacilli</taxon>
        <taxon>Bacillales</taxon>
        <taxon>Bacillaceae</taxon>
        <taxon>Gracilibacillus</taxon>
    </lineage>
</organism>
<evidence type="ECO:0000256" key="3">
    <source>
        <dbReference type="ARBA" id="ARBA00022723"/>
    </source>
</evidence>
<keyword evidence="12" id="KW-1185">Reference proteome</keyword>
<protein>
    <submittedName>
        <fullName evidence="11">Alkaline phosphatase</fullName>
    </submittedName>
</protein>
<dbReference type="AlphaFoldDB" id="A0A317L428"/>
<dbReference type="GO" id="GO:0004035">
    <property type="term" value="F:alkaline phosphatase activity"/>
    <property type="evidence" value="ECO:0007669"/>
    <property type="project" value="TreeGrafter"/>
</dbReference>
<feature type="binding site" evidence="8">
    <location>
        <position position="322"/>
    </location>
    <ligand>
        <name>Zn(2+)</name>
        <dbReference type="ChEBI" id="CHEBI:29105"/>
        <label>2</label>
    </ligand>
</feature>
<keyword evidence="6 8" id="KW-0460">Magnesium</keyword>
<dbReference type="SUPFAM" id="SSF53649">
    <property type="entry name" value="Alkaline phosphatase-like"/>
    <property type="match status" value="1"/>
</dbReference>
<evidence type="ECO:0000313" key="11">
    <source>
        <dbReference type="EMBL" id="PWU70014.1"/>
    </source>
</evidence>
<evidence type="ECO:0000256" key="7">
    <source>
        <dbReference type="PIRSR" id="PIRSR601952-1"/>
    </source>
</evidence>
<dbReference type="InterPro" id="IPR018299">
    <property type="entry name" value="Alkaline_phosphatase_AS"/>
</dbReference>
<feature type="binding site" evidence="8">
    <location>
        <position position="284"/>
    </location>
    <ligand>
        <name>Zn(2+)</name>
        <dbReference type="ChEBI" id="CHEBI:29105"/>
        <label>2</label>
    </ligand>
</feature>
<dbReference type="PANTHER" id="PTHR11596">
    <property type="entry name" value="ALKALINE PHOSPHATASE"/>
    <property type="match status" value="1"/>
</dbReference>
<feature type="signal peptide" evidence="10">
    <location>
        <begin position="1"/>
        <end position="25"/>
    </location>
</feature>
<accession>A0A317L428</accession>
<name>A0A317L428_9BACI</name>
<feature type="binding site" evidence="8">
    <location>
        <position position="144"/>
    </location>
    <ligand>
        <name>Mg(2+)</name>
        <dbReference type="ChEBI" id="CHEBI:18420"/>
    </ligand>
</feature>
<evidence type="ECO:0000256" key="10">
    <source>
        <dbReference type="SAM" id="SignalP"/>
    </source>
</evidence>
<comment type="cofactor">
    <cofactor evidence="8">
        <name>Mg(2+)</name>
        <dbReference type="ChEBI" id="CHEBI:18420"/>
    </cofactor>
    <text evidence="8">Binds 1 Mg(2+) ion.</text>
</comment>
<evidence type="ECO:0000256" key="4">
    <source>
        <dbReference type="ARBA" id="ARBA00022801"/>
    </source>
</evidence>
<dbReference type="Gene3D" id="1.10.60.40">
    <property type="match status" value="1"/>
</dbReference>
<feature type="binding site" evidence="8">
    <location>
        <position position="280"/>
    </location>
    <ligand>
        <name>Zn(2+)</name>
        <dbReference type="ChEBI" id="CHEBI:29105"/>
        <label>2</label>
    </ligand>
</feature>
<evidence type="ECO:0000256" key="5">
    <source>
        <dbReference type="ARBA" id="ARBA00022833"/>
    </source>
</evidence>
<evidence type="ECO:0000256" key="1">
    <source>
        <dbReference type="ARBA" id="ARBA00005984"/>
    </source>
</evidence>
<feature type="binding site" evidence="8">
    <location>
        <position position="53"/>
    </location>
    <ligand>
        <name>Zn(2+)</name>
        <dbReference type="ChEBI" id="CHEBI:29105"/>
        <label>2</label>
    </ligand>
</feature>
<keyword evidence="4" id="KW-0378">Hydrolase</keyword>
<evidence type="ECO:0000313" key="12">
    <source>
        <dbReference type="Proteomes" id="UP000245624"/>
    </source>
</evidence>
<dbReference type="Gene3D" id="3.40.720.10">
    <property type="entry name" value="Alkaline Phosphatase, subunit A"/>
    <property type="match status" value="1"/>
</dbReference>
<keyword evidence="10" id="KW-0732">Signal</keyword>
<feature type="binding site" evidence="8">
    <location>
        <position position="275"/>
    </location>
    <ligand>
        <name>Mg(2+)</name>
        <dbReference type="ChEBI" id="CHEBI:18420"/>
    </ligand>
</feature>
<feature type="binding site" evidence="8">
    <location>
        <position position="146"/>
    </location>
    <ligand>
        <name>Mg(2+)</name>
        <dbReference type="ChEBI" id="CHEBI:18420"/>
    </ligand>
</feature>
<keyword evidence="3 8" id="KW-0479">Metal-binding</keyword>
<dbReference type="CDD" id="cd16012">
    <property type="entry name" value="ALP"/>
    <property type="match status" value="1"/>
</dbReference>
<dbReference type="EMBL" id="QGTD01000004">
    <property type="protein sequence ID" value="PWU70014.1"/>
    <property type="molecule type" value="Genomic_DNA"/>
</dbReference>
<evidence type="ECO:0000256" key="2">
    <source>
        <dbReference type="ARBA" id="ARBA00022553"/>
    </source>
</evidence>
<keyword evidence="5 8" id="KW-0862">Zinc</keyword>
<dbReference type="PRINTS" id="PR00113">
    <property type="entry name" value="ALKPHPHTASE"/>
</dbReference>
<dbReference type="PANTHER" id="PTHR11596:SF5">
    <property type="entry name" value="ALKALINE PHOSPHATASE"/>
    <property type="match status" value="1"/>
</dbReference>
<dbReference type="PROSITE" id="PS00123">
    <property type="entry name" value="ALKALINE_PHOSPHATASE"/>
    <property type="match status" value="1"/>
</dbReference>
<evidence type="ECO:0000256" key="6">
    <source>
        <dbReference type="ARBA" id="ARBA00022842"/>
    </source>
</evidence>
<dbReference type="Pfam" id="PF00245">
    <property type="entry name" value="Alk_phosphatase"/>
    <property type="match status" value="1"/>
</dbReference>
<dbReference type="InterPro" id="IPR001952">
    <property type="entry name" value="Alkaline_phosphatase"/>
</dbReference>
<comment type="similarity">
    <text evidence="1 9">Belongs to the alkaline phosphatase family.</text>
</comment>